<keyword evidence="1" id="KW-0175">Coiled coil</keyword>
<evidence type="ECO:0000256" key="1">
    <source>
        <dbReference type="SAM" id="Coils"/>
    </source>
</evidence>
<protein>
    <recommendedName>
        <fullName evidence="8">DNA repair protein Rad26</fullName>
    </recommendedName>
</protein>
<dbReference type="InterPro" id="IPR022093">
    <property type="entry name" value="Rad26-like_helical"/>
</dbReference>
<dbReference type="Pfam" id="PF21048">
    <property type="entry name" value="Rad26-like_N"/>
    <property type="match status" value="1"/>
</dbReference>
<feature type="domain" description="Rad26-like C-terminal" evidence="4">
    <location>
        <begin position="804"/>
        <end position="867"/>
    </location>
</feature>
<evidence type="ECO:0000313" key="6">
    <source>
        <dbReference type="EMBL" id="KAK3323119.1"/>
    </source>
</evidence>
<dbReference type="InterPro" id="IPR048380">
    <property type="entry name" value="Rad26-like_N"/>
</dbReference>
<dbReference type="Proteomes" id="UP001286456">
    <property type="component" value="Unassembled WGS sequence"/>
</dbReference>
<dbReference type="Pfam" id="PF21046">
    <property type="entry name" value="Rad26-like_C"/>
    <property type="match status" value="1"/>
</dbReference>
<evidence type="ECO:0000256" key="2">
    <source>
        <dbReference type="SAM" id="MobiDB-lite"/>
    </source>
</evidence>
<feature type="region of interest" description="Disordered" evidence="2">
    <location>
        <begin position="280"/>
        <end position="354"/>
    </location>
</feature>
<reference evidence="6" key="1">
    <citation type="journal article" date="2023" name="Mol. Phylogenet. Evol.">
        <title>Genome-scale phylogeny and comparative genomics of the fungal order Sordariales.</title>
        <authorList>
            <person name="Hensen N."/>
            <person name="Bonometti L."/>
            <person name="Westerberg I."/>
            <person name="Brannstrom I.O."/>
            <person name="Guillou S."/>
            <person name="Cros-Aarteil S."/>
            <person name="Calhoun S."/>
            <person name="Haridas S."/>
            <person name="Kuo A."/>
            <person name="Mondo S."/>
            <person name="Pangilinan J."/>
            <person name="Riley R."/>
            <person name="LaButti K."/>
            <person name="Andreopoulos B."/>
            <person name="Lipzen A."/>
            <person name="Chen C."/>
            <person name="Yan M."/>
            <person name="Daum C."/>
            <person name="Ng V."/>
            <person name="Clum A."/>
            <person name="Steindorff A."/>
            <person name="Ohm R.A."/>
            <person name="Martin F."/>
            <person name="Silar P."/>
            <person name="Natvig D.O."/>
            <person name="Lalanne C."/>
            <person name="Gautier V."/>
            <person name="Ament-Velasquez S.L."/>
            <person name="Kruys A."/>
            <person name="Hutchinson M.I."/>
            <person name="Powell A.J."/>
            <person name="Barry K."/>
            <person name="Miller A.N."/>
            <person name="Grigoriev I.V."/>
            <person name="Debuchy R."/>
            <person name="Gladieux P."/>
            <person name="Hiltunen Thoren M."/>
            <person name="Johannesson H."/>
        </authorList>
    </citation>
    <scope>NUCLEOTIDE SEQUENCE</scope>
    <source>
        <strain evidence="6">SMH4131-1</strain>
    </source>
</reference>
<feature type="compositionally biased region" description="Pro residues" evidence="2">
    <location>
        <begin position="170"/>
        <end position="180"/>
    </location>
</feature>
<dbReference type="AlphaFoldDB" id="A0AAE0M9Q3"/>
<keyword evidence="7" id="KW-1185">Reference proteome</keyword>
<feature type="domain" description="Rad26-like helical repeats" evidence="3">
    <location>
        <begin position="496"/>
        <end position="794"/>
    </location>
</feature>
<dbReference type="Pfam" id="PF12331">
    <property type="entry name" value="Rad26-like_helical_rpts"/>
    <property type="match status" value="1"/>
</dbReference>
<accession>A0AAE0M9Q3</accession>
<comment type="caution">
    <text evidence="6">The sequence shown here is derived from an EMBL/GenBank/DDBJ whole genome shotgun (WGS) entry which is preliminary data.</text>
</comment>
<feature type="compositionally biased region" description="Pro residues" evidence="2">
    <location>
        <begin position="126"/>
        <end position="145"/>
    </location>
</feature>
<feature type="domain" description="Rad26-like N-terminal" evidence="5">
    <location>
        <begin position="390"/>
        <end position="438"/>
    </location>
</feature>
<evidence type="ECO:0008006" key="8">
    <source>
        <dbReference type="Google" id="ProtNLM"/>
    </source>
</evidence>
<feature type="region of interest" description="Disordered" evidence="2">
    <location>
        <begin position="33"/>
        <end position="191"/>
    </location>
</feature>
<evidence type="ECO:0000259" key="4">
    <source>
        <dbReference type="Pfam" id="PF21046"/>
    </source>
</evidence>
<gene>
    <name evidence="6" type="ORF">B0T19DRAFT_359636</name>
</gene>
<feature type="coiled-coil region" evidence="1">
    <location>
        <begin position="198"/>
        <end position="275"/>
    </location>
</feature>
<feature type="compositionally biased region" description="Low complexity" evidence="2">
    <location>
        <begin position="75"/>
        <end position="105"/>
    </location>
</feature>
<reference evidence="6" key="2">
    <citation type="submission" date="2023-06" db="EMBL/GenBank/DDBJ databases">
        <authorList>
            <consortium name="Lawrence Berkeley National Laboratory"/>
            <person name="Haridas S."/>
            <person name="Hensen N."/>
            <person name="Bonometti L."/>
            <person name="Westerberg I."/>
            <person name="Brannstrom I.O."/>
            <person name="Guillou S."/>
            <person name="Cros-Aarteil S."/>
            <person name="Calhoun S."/>
            <person name="Kuo A."/>
            <person name="Mondo S."/>
            <person name="Pangilinan J."/>
            <person name="Riley R."/>
            <person name="Labutti K."/>
            <person name="Andreopoulos B."/>
            <person name="Lipzen A."/>
            <person name="Chen C."/>
            <person name="Yanf M."/>
            <person name="Daum C."/>
            <person name="Ng V."/>
            <person name="Clum A."/>
            <person name="Steindorff A."/>
            <person name="Ohm R."/>
            <person name="Martin F."/>
            <person name="Silar P."/>
            <person name="Natvig D."/>
            <person name="Lalanne C."/>
            <person name="Gautier V."/>
            <person name="Ament-Velasquez S.L."/>
            <person name="Kruys A."/>
            <person name="Hutchinson M.I."/>
            <person name="Powell A.J."/>
            <person name="Barry K."/>
            <person name="Miller A.N."/>
            <person name="Grigoriev I.V."/>
            <person name="Debuchy R."/>
            <person name="Gladieux P."/>
            <person name="Thoren M.H."/>
            <person name="Johannesson H."/>
        </authorList>
    </citation>
    <scope>NUCLEOTIDE SEQUENCE</scope>
    <source>
        <strain evidence="6">SMH4131-1</strain>
    </source>
</reference>
<dbReference type="InterPro" id="IPR048379">
    <property type="entry name" value="Rad26-like_C"/>
</dbReference>
<name>A0AAE0M9Q3_9PEZI</name>
<dbReference type="EMBL" id="JAUEPO010000004">
    <property type="protein sequence ID" value="KAK3323119.1"/>
    <property type="molecule type" value="Genomic_DNA"/>
</dbReference>
<feature type="compositionally biased region" description="Acidic residues" evidence="2">
    <location>
        <begin position="49"/>
        <end position="60"/>
    </location>
</feature>
<evidence type="ECO:0000259" key="3">
    <source>
        <dbReference type="Pfam" id="PF12331"/>
    </source>
</evidence>
<evidence type="ECO:0000259" key="5">
    <source>
        <dbReference type="Pfam" id="PF21048"/>
    </source>
</evidence>
<sequence>MDDYSDDGFDDLNDKVLQELENNAIQFTQAKLAQSQQQQRRQDSVYEYSFDDNDLDDTVVIDDHAQQAQPPPRPNAAAEAKAKAQAHAQGQGQAQAQVHPHAVANLASQQHRWNQPRPQYPRQTPTYPPRPQFPVPSRPAPPPLPSQRYPARPGVQPRPSQPPQSQFTRPPLPAQRPYPGLPSQAIQGAGAGKPNEILSALQARLSALEAELTAAKGEAAIVRSKYEKSQVTHDAEVARLKKQTAEQLAKQEQAVEAARAAERAAETELRFARQDIQEGLGRNKARKKDGVTTPKKSKKWDLGDGFDSNEILSSPSKGLAQKRKEQAHPTVARPSLERTPTKGKRKRPAVDSPSFALETHSEDIVLEDASPATESGSVGKVRANELPFDFLRLVLDYGPLHGQPLTFDLFARFAFPSDPSQTFASMIFQKLPQLGSPEEPLRLLVDFAELMIDTWQQCLSEKYHAPIYYLAALIAYTLQLNTIAVAPHIISSLVPVCTTTCSLVARPRFNSDNGDISSHSDSVVRQLYLDIDVPQCLSLLNISALGCLSPLSAQSGIALPLDYSPQVAFWKGMDLEFVMIMLSPKHPEAEWFGMLALLWTSVLPNSIGPIPNPVSSTTHFAIGRPETETPQFVAGGIIERVSSFLQDPLSWATPGTAKEVRVRLAVLKTLMVFATSPFGAMCLASSQVAIPRLVTVLCWAMDRLYDMDLPPGSTTIPAPKVIVDESTTMYEDSMEIEESGAEFPLEKQEEYKTKVGRLNSDYFPACSDDDRYEETFPLLYQVVKQATLLLHTLITNPRTANVVNVDAKLKASLGGAQRYLLTLGRLSYADDDLVLDAGIDAETSEFAQDLLELAVTPEAGKEFGKLFGP</sequence>
<evidence type="ECO:0000313" key="7">
    <source>
        <dbReference type="Proteomes" id="UP001286456"/>
    </source>
</evidence>
<feature type="compositionally biased region" description="Low complexity" evidence="2">
    <location>
        <begin position="115"/>
        <end position="125"/>
    </location>
</feature>
<proteinExistence type="predicted"/>
<organism evidence="6 7">
    <name type="scientific">Cercophora scortea</name>
    <dbReference type="NCBI Taxonomy" id="314031"/>
    <lineage>
        <taxon>Eukaryota</taxon>
        <taxon>Fungi</taxon>
        <taxon>Dikarya</taxon>
        <taxon>Ascomycota</taxon>
        <taxon>Pezizomycotina</taxon>
        <taxon>Sordariomycetes</taxon>
        <taxon>Sordariomycetidae</taxon>
        <taxon>Sordariales</taxon>
        <taxon>Lasiosphaeriaceae</taxon>
        <taxon>Cercophora</taxon>
    </lineage>
</organism>